<proteinExistence type="predicted"/>
<evidence type="ECO:0000313" key="7">
    <source>
        <dbReference type="Proteomes" id="UP000326570"/>
    </source>
</evidence>
<accession>A0A5N1IMK4</accession>
<dbReference type="Proteomes" id="UP000326570">
    <property type="component" value="Unassembled WGS sequence"/>
</dbReference>
<evidence type="ECO:0000313" key="6">
    <source>
        <dbReference type="EMBL" id="KAA9327385.1"/>
    </source>
</evidence>
<dbReference type="InterPro" id="IPR002376">
    <property type="entry name" value="Formyl_transf_N"/>
</dbReference>
<sequence length="278" mass="31030">MRIVLVAGNQPNQKALANKVAAEFELAGVVLEKSAPPVKKASLEKVLKKLKDLLFFKRIADAWKSLMAYYNEKYAAFPAVKTFFTESANSPETFEFIKALKPDLIMISGTSLIRKPFFELNPPKGIVNLHTGLSPYVKGGPNCTNWCLANNEFHLIGNTIMWLSVGIDSGNIITTEFVDFTGKEDLNAIHRKVMEDAHALYLKALRLIRKDASRVPSIKQAEITKGALYTNKMWTEDKKRALLSNIKNGRFNKVINSEEFKSRRASIKTVPLPAVSGS</sequence>
<keyword evidence="7" id="KW-1185">Reference proteome</keyword>
<dbReference type="GO" id="GO:0004644">
    <property type="term" value="F:phosphoribosylglycinamide formyltransferase activity"/>
    <property type="evidence" value="ECO:0007669"/>
    <property type="project" value="UniProtKB-EC"/>
</dbReference>
<keyword evidence="3" id="KW-0808">Transferase</keyword>
<evidence type="ECO:0000256" key="4">
    <source>
        <dbReference type="ARBA" id="ARBA00022755"/>
    </source>
</evidence>
<evidence type="ECO:0000259" key="5">
    <source>
        <dbReference type="Pfam" id="PF00551"/>
    </source>
</evidence>
<dbReference type="PANTHER" id="PTHR43369">
    <property type="entry name" value="PHOSPHORIBOSYLGLYCINAMIDE FORMYLTRANSFERASE"/>
    <property type="match status" value="1"/>
</dbReference>
<protein>
    <recommendedName>
        <fullName evidence="2">phosphoribosylglycinamide formyltransferase 1</fullName>
        <ecNumber evidence="2">2.1.2.2</ecNumber>
    </recommendedName>
</protein>
<dbReference type="GO" id="GO:0005829">
    <property type="term" value="C:cytosol"/>
    <property type="evidence" value="ECO:0007669"/>
    <property type="project" value="TreeGrafter"/>
</dbReference>
<organism evidence="6 7">
    <name type="scientific">Adhaeribacter soli</name>
    <dbReference type="NCBI Taxonomy" id="2607655"/>
    <lineage>
        <taxon>Bacteria</taxon>
        <taxon>Pseudomonadati</taxon>
        <taxon>Bacteroidota</taxon>
        <taxon>Cytophagia</taxon>
        <taxon>Cytophagales</taxon>
        <taxon>Hymenobacteraceae</taxon>
        <taxon>Adhaeribacter</taxon>
    </lineage>
</organism>
<dbReference type="EC" id="2.1.2.2" evidence="2"/>
<feature type="domain" description="Formyl transferase N-terminal" evidence="5">
    <location>
        <begin position="71"/>
        <end position="205"/>
    </location>
</feature>
<dbReference type="GO" id="GO:0006189">
    <property type="term" value="P:'de novo' IMP biosynthetic process"/>
    <property type="evidence" value="ECO:0007669"/>
    <property type="project" value="TreeGrafter"/>
</dbReference>
<name>A0A5N1IMK4_9BACT</name>
<dbReference type="PANTHER" id="PTHR43369:SF2">
    <property type="entry name" value="PHOSPHORIBOSYLGLYCINAMIDE FORMYLTRANSFERASE"/>
    <property type="match status" value="1"/>
</dbReference>
<comment type="caution">
    <text evidence="6">The sequence shown here is derived from an EMBL/GenBank/DDBJ whole genome shotgun (WGS) entry which is preliminary data.</text>
</comment>
<dbReference type="Pfam" id="PF00551">
    <property type="entry name" value="Formyl_trans_N"/>
    <property type="match status" value="1"/>
</dbReference>
<dbReference type="EMBL" id="VTWT01000009">
    <property type="protein sequence ID" value="KAA9327385.1"/>
    <property type="molecule type" value="Genomic_DNA"/>
</dbReference>
<evidence type="ECO:0000256" key="3">
    <source>
        <dbReference type="ARBA" id="ARBA00022679"/>
    </source>
</evidence>
<dbReference type="InterPro" id="IPR036477">
    <property type="entry name" value="Formyl_transf_N_sf"/>
</dbReference>
<gene>
    <name evidence="6" type="ORF">F0P94_15840</name>
</gene>
<evidence type="ECO:0000256" key="1">
    <source>
        <dbReference type="ARBA" id="ARBA00005054"/>
    </source>
</evidence>
<evidence type="ECO:0000256" key="2">
    <source>
        <dbReference type="ARBA" id="ARBA00012254"/>
    </source>
</evidence>
<comment type="pathway">
    <text evidence="1">Purine metabolism; IMP biosynthesis via de novo pathway; N(2)-formyl-N(1)-(5-phospho-D-ribosyl)glycinamide from N(1)-(5-phospho-D-ribosyl)glycinamide (10-formyl THF route): step 1/1.</text>
</comment>
<reference evidence="6 7" key="1">
    <citation type="submission" date="2019-09" db="EMBL/GenBank/DDBJ databases">
        <title>Genome sequence of Adhaeribacter sp. M2.</title>
        <authorList>
            <person name="Srinivasan S."/>
        </authorList>
    </citation>
    <scope>NUCLEOTIDE SEQUENCE [LARGE SCALE GENOMIC DNA]</scope>
    <source>
        <strain evidence="6 7">M2</strain>
    </source>
</reference>
<dbReference type="SUPFAM" id="SSF53328">
    <property type="entry name" value="Formyltransferase"/>
    <property type="match status" value="1"/>
</dbReference>
<dbReference type="AlphaFoldDB" id="A0A5N1IMK4"/>
<dbReference type="Gene3D" id="3.40.50.170">
    <property type="entry name" value="Formyl transferase, N-terminal domain"/>
    <property type="match status" value="1"/>
</dbReference>
<dbReference type="RefSeq" id="WP_150904889.1">
    <property type="nucleotide sequence ID" value="NZ_VTWT01000009.1"/>
</dbReference>
<keyword evidence="4" id="KW-0658">Purine biosynthesis</keyword>